<dbReference type="Pfam" id="PF01233">
    <property type="entry name" value="NMT"/>
    <property type="match status" value="1"/>
</dbReference>
<dbReference type="GO" id="GO:0004379">
    <property type="term" value="F:glycylpeptide N-tetradecanoyltransferase activity"/>
    <property type="evidence" value="ECO:0007669"/>
    <property type="project" value="UniProtKB-EC"/>
</dbReference>
<dbReference type="GO" id="GO:0005737">
    <property type="term" value="C:cytoplasm"/>
    <property type="evidence" value="ECO:0007669"/>
    <property type="project" value="TreeGrafter"/>
</dbReference>
<dbReference type="InterPro" id="IPR016181">
    <property type="entry name" value="Acyl_CoA_acyltransferase"/>
</dbReference>
<evidence type="ECO:0000256" key="5">
    <source>
        <dbReference type="RuleBase" id="RU000586"/>
    </source>
</evidence>
<dbReference type="InterPro" id="IPR008271">
    <property type="entry name" value="Ser/Thr_kinase_AS"/>
</dbReference>
<dbReference type="InterPro" id="IPR022676">
    <property type="entry name" value="NMT_N"/>
</dbReference>
<dbReference type="FunFam" id="3.40.630.170:FF:000003">
    <property type="entry name" value="Glycylpeptide N-tetradecanoyltransferase"/>
    <property type="match status" value="1"/>
</dbReference>
<comment type="function">
    <text evidence="5">Adds a myristoyl group to the N-terminal glycine residue of certain cellular proteins.</text>
</comment>
<evidence type="ECO:0000259" key="7">
    <source>
        <dbReference type="PROSITE" id="PS50011"/>
    </source>
</evidence>
<dbReference type="EC" id="2.3.1.97" evidence="2 5"/>
<dbReference type="GO" id="GO:0004672">
    <property type="term" value="F:protein kinase activity"/>
    <property type="evidence" value="ECO:0007669"/>
    <property type="project" value="InterPro"/>
</dbReference>
<comment type="similarity">
    <text evidence="1 6">Belongs to the NMT family.</text>
</comment>
<sequence length="914" mass="98631">PASPQRSSWDGDNQDQNNLLAPSIEVLPTGTLKLYKSMQAFEFNPRGMIAAATAVAPKQTHSYKARAACSGISECDVRMLRQLGAGACGVVHKAWLPREARFVAVKKISVLDRGSRHQLMNDIKALCNAPPCDGLVQFHGAYHAADRGQIAVVLEYVDGGSLADVIAKVGAVPERILAPITARVLRALGALHGRRLLHRDIKPANVLLTRAGDPRVADFGISATIPDATLAACHTFTGTVTYMSPERVDGLPYGLPSDVWALGLTLLEAVTGKYPYDASAGVMQLMVQVMEEECPLPAPGAVSPACRSFLAACLARDPTKRASIEELLRHPWVAGSGAQGGVLQRTAMAATLRQFMRCTHDVEEARGDAVLAACARFFRALATSGRAGEAGLAPLLGPTCVSGGDGGGGKRARAVRVGATEHSGRYTAAKTVEQAMRRGAPADVGLWVESVDWKSITGENQGPPLAARAKLHMQLAGAEEPGPGSATVLLLDLGGLLGGEDQSGLADRLKSALDALGLANKAQPKDNYAFWSTQPVSQFGEEASTSSSDNGPIDTPKTVADIRQAPNSLPDNFHWDNCDIDDDKQLTEVYDLLCQHYVEDDENMFRFAYSPEFLRWALKPPGTRSEWLCGVRVTSSGKLVAFISGIPMQTRVDAQELPMVEINFLCVHKKLRHKRLAPVLIKEITRRVNLAGIWQAVYTAGVLLPRPAAEAQYWHRTLNPRKLVAVGFSRLAPRMTVARAVKLYRLPAAPASPGVRPMARADVPAVAALLARHLARYRLAPVLSEAEVAHWLLPLPDVVHSYVVEGEGGAITDMLSFYTLPSSVINNTEYNTLKAAYMFYTVAATIPLSKLLNDALILAHTTGHDVFNALDIFENGEVLRDLKFGIGDGKLRYYLYNWRVGKTLVPSEVGLVML</sequence>
<evidence type="ECO:0000313" key="9">
    <source>
        <dbReference type="Proteomes" id="UP000279271"/>
    </source>
</evidence>
<evidence type="ECO:0000313" key="8">
    <source>
        <dbReference type="EMBL" id="RMZ54388.1"/>
    </source>
</evidence>
<name>A0A3M7KV13_AUXPR</name>
<proteinExistence type="inferred from homology"/>
<dbReference type="Pfam" id="PF00069">
    <property type="entry name" value="Pkinase"/>
    <property type="match status" value="1"/>
</dbReference>
<dbReference type="Gene3D" id="1.10.510.10">
    <property type="entry name" value="Transferase(Phosphotransferase) domain 1"/>
    <property type="match status" value="1"/>
</dbReference>
<dbReference type="SUPFAM" id="SSF56112">
    <property type="entry name" value="Protein kinase-like (PK-like)"/>
    <property type="match status" value="1"/>
</dbReference>
<dbReference type="PANTHER" id="PTHR11377">
    <property type="entry name" value="N-MYRISTOYL TRANSFERASE"/>
    <property type="match status" value="1"/>
</dbReference>
<dbReference type="GO" id="GO:0005524">
    <property type="term" value="F:ATP binding"/>
    <property type="evidence" value="ECO:0007669"/>
    <property type="project" value="InterPro"/>
</dbReference>
<reference evidence="9" key="1">
    <citation type="journal article" date="2018" name="Algal Res.">
        <title>Characterization of plant carbon substrate utilization by Auxenochlorella protothecoides.</title>
        <authorList>
            <person name="Vogler B.W."/>
            <person name="Starkenburg S.R."/>
            <person name="Sudasinghe N."/>
            <person name="Schambach J.Y."/>
            <person name="Rollin J.A."/>
            <person name="Pattathil S."/>
            <person name="Barry A.N."/>
        </authorList>
    </citation>
    <scope>NUCLEOTIDE SEQUENCE [LARGE SCALE GENOMIC DNA]</scope>
    <source>
        <strain evidence="9">UTEX 25</strain>
    </source>
</reference>
<accession>A0A3M7KV13</accession>
<dbReference type="InterPro" id="IPR022677">
    <property type="entry name" value="NMT_C"/>
</dbReference>
<dbReference type="PROSITE" id="PS00975">
    <property type="entry name" value="NMT_1"/>
    <property type="match status" value="1"/>
</dbReference>
<dbReference type="InterPro" id="IPR000719">
    <property type="entry name" value="Prot_kinase_dom"/>
</dbReference>
<protein>
    <recommendedName>
        <fullName evidence="2 5">Glycylpeptide N-tetradecanoyltransferase</fullName>
        <ecNumber evidence="2 5">2.3.1.97</ecNumber>
    </recommendedName>
</protein>
<organism evidence="8 9">
    <name type="scientific">Auxenochlorella protothecoides</name>
    <name type="common">Green microalga</name>
    <name type="synonym">Chlorella protothecoides</name>
    <dbReference type="NCBI Taxonomy" id="3075"/>
    <lineage>
        <taxon>Eukaryota</taxon>
        <taxon>Viridiplantae</taxon>
        <taxon>Chlorophyta</taxon>
        <taxon>core chlorophytes</taxon>
        <taxon>Trebouxiophyceae</taxon>
        <taxon>Chlorellales</taxon>
        <taxon>Chlorellaceae</taxon>
        <taxon>Auxenochlorella</taxon>
    </lineage>
</organism>
<evidence type="ECO:0000256" key="4">
    <source>
        <dbReference type="ARBA" id="ARBA00023315"/>
    </source>
</evidence>
<keyword evidence="3 5" id="KW-0808">Transferase</keyword>
<evidence type="ECO:0000256" key="6">
    <source>
        <dbReference type="RuleBase" id="RU004178"/>
    </source>
</evidence>
<dbReference type="PANTHER" id="PTHR11377:SF5">
    <property type="entry name" value="GLYCYLPEPTIDE N-TETRADECANOYLTRANSFERASE"/>
    <property type="match status" value="1"/>
</dbReference>
<dbReference type="InterPro" id="IPR022678">
    <property type="entry name" value="NMT_CS"/>
</dbReference>
<dbReference type="PROSITE" id="PS00976">
    <property type="entry name" value="NMT_2"/>
    <property type="match status" value="1"/>
</dbReference>
<dbReference type="InterPro" id="IPR000903">
    <property type="entry name" value="NMT"/>
</dbReference>
<dbReference type="AlphaFoldDB" id="A0A3M7KV13"/>
<evidence type="ECO:0000256" key="3">
    <source>
        <dbReference type="ARBA" id="ARBA00022679"/>
    </source>
</evidence>
<dbReference type="PROSITE" id="PS00108">
    <property type="entry name" value="PROTEIN_KINASE_ST"/>
    <property type="match status" value="1"/>
</dbReference>
<dbReference type="Pfam" id="PF02799">
    <property type="entry name" value="NMT_C"/>
    <property type="match status" value="1"/>
</dbReference>
<feature type="domain" description="Protein kinase" evidence="7">
    <location>
        <begin position="77"/>
        <end position="333"/>
    </location>
</feature>
<dbReference type="Gene3D" id="3.40.630.170">
    <property type="match status" value="1"/>
</dbReference>
<dbReference type="Proteomes" id="UP000279271">
    <property type="component" value="Unassembled WGS sequence"/>
</dbReference>
<gene>
    <name evidence="8" type="ORF">APUTEX25_001964</name>
</gene>
<keyword evidence="4 5" id="KW-0012">Acyltransferase</keyword>
<dbReference type="EMBL" id="QOKY01000179">
    <property type="protein sequence ID" value="RMZ54388.1"/>
    <property type="molecule type" value="Genomic_DNA"/>
</dbReference>
<evidence type="ECO:0000256" key="2">
    <source>
        <dbReference type="ARBA" id="ARBA00012923"/>
    </source>
</evidence>
<feature type="non-terminal residue" evidence="8">
    <location>
        <position position="1"/>
    </location>
</feature>
<dbReference type="SUPFAM" id="SSF55729">
    <property type="entry name" value="Acyl-CoA N-acyltransferases (Nat)"/>
    <property type="match status" value="2"/>
</dbReference>
<comment type="catalytic activity">
    <reaction evidence="5">
        <text>N-terminal glycyl-[protein] + tetradecanoyl-CoA = N-tetradecanoylglycyl-[protein] + CoA + H(+)</text>
        <dbReference type="Rhea" id="RHEA:15521"/>
        <dbReference type="Rhea" id="RHEA-COMP:12666"/>
        <dbReference type="Rhea" id="RHEA-COMP:12667"/>
        <dbReference type="ChEBI" id="CHEBI:15378"/>
        <dbReference type="ChEBI" id="CHEBI:57287"/>
        <dbReference type="ChEBI" id="CHEBI:57385"/>
        <dbReference type="ChEBI" id="CHEBI:64723"/>
        <dbReference type="ChEBI" id="CHEBI:133050"/>
        <dbReference type="EC" id="2.3.1.97"/>
    </reaction>
</comment>
<comment type="caution">
    <text evidence="8">The sequence shown here is derived from an EMBL/GenBank/DDBJ whole genome shotgun (WGS) entry which is preliminary data.</text>
</comment>
<dbReference type="FunFam" id="3.40.630.30:FF:000042">
    <property type="entry name" value="Glycylpeptide N-tetradecanoyltransferase"/>
    <property type="match status" value="1"/>
</dbReference>
<dbReference type="InterPro" id="IPR011009">
    <property type="entry name" value="Kinase-like_dom_sf"/>
</dbReference>
<dbReference type="PROSITE" id="PS50011">
    <property type="entry name" value="PROTEIN_KINASE_DOM"/>
    <property type="match status" value="1"/>
</dbReference>
<dbReference type="SMART" id="SM00220">
    <property type="entry name" value="S_TKc"/>
    <property type="match status" value="1"/>
</dbReference>
<evidence type="ECO:0000256" key="1">
    <source>
        <dbReference type="ARBA" id="ARBA00009469"/>
    </source>
</evidence>